<feature type="transmembrane region" description="Helical" evidence="7">
    <location>
        <begin position="330"/>
        <end position="348"/>
    </location>
</feature>
<dbReference type="PIRSF" id="PIRSF004810">
    <property type="entry name" value="ChrA"/>
    <property type="match status" value="1"/>
</dbReference>
<dbReference type="InterPro" id="IPR003370">
    <property type="entry name" value="Chromate_transpt"/>
</dbReference>
<dbReference type="AlphaFoldDB" id="A0A1H1T468"/>
<keyword evidence="6 7" id="KW-0472">Membrane</keyword>
<feature type="transmembrane region" description="Helical" evidence="7">
    <location>
        <begin position="119"/>
        <end position="137"/>
    </location>
</feature>
<reference evidence="9" key="1">
    <citation type="submission" date="2016-10" db="EMBL/GenBank/DDBJ databases">
        <authorList>
            <person name="Varghese N."/>
            <person name="Submissions S."/>
        </authorList>
    </citation>
    <scope>NUCLEOTIDE SEQUENCE [LARGE SCALE GENOMIC DNA]</scope>
    <source>
        <strain evidence="9">NRRL B-51270</strain>
    </source>
</reference>
<feature type="transmembrane region" description="Helical" evidence="7">
    <location>
        <begin position="85"/>
        <end position="107"/>
    </location>
</feature>
<dbReference type="Pfam" id="PF02417">
    <property type="entry name" value="Chromate_transp"/>
    <property type="match status" value="2"/>
</dbReference>
<feature type="transmembrane region" description="Helical" evidence="7">
    <location>
        <begin position="17"/>
        <end position="36"/>
    </location>
</feature>
<name>A0A1H1T468_9GAMM</name>
<dbReference type="PANTHER" id="PTHR33567">
    <property type="entry name" value="CHROMATE ION TRANSPORTER (EUROFUNG)"/>
    <property type="match status" value="1"/>
</dbReference>
<sequence>MIDSTEPDSSPWSVFRVFLRLGLTSFGGPVAHLGYFHEEFVTRRRWLSAQGYADLVALCQFLPGPASSQVGMAVGLSRCGYAGALAAWLGFTLPSALALILFALGIARHGEVLPAGTLQGLKIAAVAVVAQAVWDMARKLCPDGLRAMLMVAATCTVLLIPYAWSQLVVIAVAGVIGLLLFKPDAANDHDDIPFSIGRPVALACLVAFFALLIILPLLSSLVASQSLDMVDAFYRAGALVFGGGHVVLPLLQAEVVPTGWVSDDAFLAGYGGAQAVPGPLFTFAAFLGASINGWSGGLLGLLAIFAPSFLLVVGALPYWQQLRQSPRARAALTGINAAVVGLLLAALYDPVFTSAIREPADFALAVVALVALLLWKLPAWLVVLACGAIASLLARF</sequence>
<dbReference type="PANTHER" id="PTHR33567:SF3">
    <property type="entry name" value="CHROMATE ION TRANSPORTER (EUROFUNG)"/>
    <property type="match status" value="1"/>
</dbReference>
<evidence type="ECO:0000256" key="4">
    <source>
        <dbReference type="ARBA" id="ARBA00022692"/>
    </source>
</evidence>
<feature type="transmembrane region" description="Helical" evidence="7">
    <location>
        <begin position="149"/>
        <end position="180"/>
    </location>
</feature>
<evidence type="ECO:0000313" key="8">
    <source>
        <dbReference type="EMBL" id="SDS54961.1"/>
    </source>
</evidence>
<evidence type="ECO:0000256" key="5">
    <source>
        <dbReference type="ARBA" id="ARBA00022989"/>
    </source>
</evidence>
<comment type="similarity">
    <text evidence="2">Belongs to the chromate ion transporter (CHR) (TC 2.A.51) family.</text>
</comment>
<dbReference type="OrthoDB" id="8969999at2"/>
<proteinExistence type="inferred from homology"/>
<organism evidence="8 9">
    <name type="scientific">Halopseudomonas xinjiangensis</name>
    <dbReference type="NCBI Taxonomy" id="487184"/>
    <lineage>
        <taxon>Bacteria</taxon>
        <taxon>Pseudomonadati</taxon>
        <taxon>Pseudomonadota</taxon>
        <taxon>Gammaproteobacteria</taxon>
        <taxon>Pseudomonadales</taxon>
        <taxon>Pseudomonadaceae</taxon>
        <taxon>Halopseudomonas</taxon>
    </lineage>
</organism>
<evidence type="ECO:0000256" key="7">
    <source>
        <dbReference type="SAM" id="Phobius"/>
    </source>
</evidence>
<dbReference type="InterPro" id="IPR014047">
    <property type="entry name" value="Chr_Tranpt_l_chain"/>
</dbReference>
<feature type="transmembrane region" description="Helical" evidence="7">
    <location>
        <begin position="297"/>
        <end position="318"/>
    </location>
</feature>
<keyword evidence="9" id="KW-1185">Reference proteome</keyword>
<keyword evidence="5 7" id="KW-1133">Transmembrane helix</keyword>
<dbReference type="Proteomes" id="UP000243207">
    <property type="component" value="Chromosome I"/>
</dbReference>
<comment type="subcellular location">
    <subcellularLocation>
        <location evidence="1">Cell membrane</location>
        <topology evidence="1">Multi-pass membrane protein</topology>
    </subcellularLocation>
</comment>
<protein>
    <submittedName>
        <fullName evidence="8">Chromate transporter</fullName>
    </submittedName>
</protein>
<dbReference type="NCBIfam" id="TIGR00937">
    <property type="entry name" value="2A51"/>
    <property type="match status" value="1"/>
</dbReference>
<evidence type="ECO:0000256" key="2">
    <source>
        <dbReference type="ARBA" id="ARBA00005262"/>
    </source>
</evidence>
<feature type="transmembrane region" description="Helical" evidence="7">
    <location>
        <begin position="233"/>
        <end position="251"/>
    </location>
</feature>
<accession>A0A1H1T468</accession>
<evidence type="ECO:0000313" key="9">
    <source>
        <dbReference type="Proteomes" id="UP000243207"/>
    </source>
</evidence>
<dbReference type="EMBL" id="LT629736">
    <property type="protein sequence ID" value="SDS54961.1"/>
    <property type="molecule type" value="Genomic_DNA"/>
</dbReference>
<keyword evidence="4 7" id="KW-0812">Transmembrane</keyword>
<dbReference type="STRING" id="487184.SAMN05216421_1729"/>
<dbReference type="GO" id="GO:0015109">
    <property type="term" value="F:chromate transmembrane transporter activity"/>
    <property type="evidence" value="ECO:0007669"/>
    <property type="project" value="InterPro"/>
</dbReference>
<feature type="transmembrane region" description="Helical" evidence="7">
    <location>
        <begin position="200"/>
        <end position="221"/>
    </location>
</feature>
<evidence type="ECO:0000256" key="3">
    <source>
        <dbReference type="ARBA" id="ARBA00022475"/>
    </source>
</evidence>
<gene>
    <name evidence="8" type="ORF">SAMN05216421_1729</name>
</gene>
<keyword evidence="3" id="KW-1003">Cell membrane</keyword>
<evidence type="ECO:0000256" key="1">
    <source>
        <dbReference type="ARBA" id="ARBA00004651"/>
    </source>
</evidence>
<evidence type="ECO:0000256" key="6">
    <source>
        <dbReference type="ARBA" id="ARBA00023136"/>
    </source>
</evidence>
<feature type="transmembrane region" description="Helical" evidence="7">
    <location>
        <begin position="360"/>
        <end position="393"/>
    </location>
</feature>
<dbReference type="RefSeq" id="WP_093393242.1">
    <property type="nucleotide sequence ID" value="NZ_LT629736.1"/>
</dbReference>
<dbReference type="GO" id="GO:0005886">
    <property type="term" value="C:plasma membrane"/>
    <property type="evidence" value="ECO:0007669"/>
    <property type="project" value="UniProtKB-SubCell"/>
</dbReference>